<keyword evidence="1" id="KW-0472">Membrane</keyword>
<proteinExistence type="predicted"/>
<dbReference type="KEGG" id="vne:CFK40_02145"/>
<dbReference type="RefSeq" id="WP_089530455.1">
    <property type="nucleotide sequence ID" value="NZ_CP022437.1"/>
</dbReference>
<sequence>MKFFLKLNAISALYGFIFFIASELMLNVYRISEITGWELGFVTNVGVAIYIIGFILSTTLFINVRRKWLENRKAIFWSIILWFPYFILFIYLFASLFPITNPANEPNPGVGLIIMGAVIFYPFYLLLINLVGAGIVGKSNGDKL</sequence>
<organism evidence="2 3">
    <name type="scientific">Virgibacillus necropolis</name>
    <dbReference type="NCBI Taxonomy" id="163877"/>
    <lineage>
        <taxon>Bacteria</taxon>
        <taxon>Bacillati</taxon>
        <taxon>Bacillota</taxon>
        <taxon>Bacilli</taxon>
        <taxon>Bacillales</taxon>
        <taxon>Bacillaceae</taxon>
        <taxon>Virgibacillus</taxon>
    </lineage>
</organism>
<reference evidence="2 3" key="1">
    <citation type="journal article" date="2003" name="Int. J. Syst. Evol. Microbiol.">
        <title>Virgibacillus carmonensis sp. nov., Virgibacillus necropolis sp. nov. and Virgibacillus picturae sp. nov., three novel species isolated from deteriorated mural paintings, transfer of the species of the genus salibacillus to Virgibacillus, as Virgibacillus marismortui comb. nov. and Virgibacillus salexigens comb. nov., and emended description of the genus Virgibacillus.</title>
        <authorList>
            <person name="Heyrman J."/>
            <person name="Logan N.A."/>
            <person name="Busse H.J."/>
            <person name="Balcaen A."/>
            <person name="Lebbe L."/>
            <person name="Rodriguez-Diaz M."/>
            <person name="Swings J."/>
            <person name="De Vos P."/>
        </authorList>
    </citation>
    <scope>NUCLEOTIDE SEQUENCE [LARGE SCALE GENOMIC DNA]</scope>
    <source>
        <strain evidence="2 3">LMG 19488</strain>
    </source>
</reference>
<dbReference type="Proteomes" id="UP000204391">
    <property type="component" value="Chromosome"/>
</dbReference>
<feature type="transmembrane region" description="Helical" evidence="1">
    <location>
        <begin position="109"/>
        <end position="136"/>
    </location>
</feature>
<dbReference type="OrthoDB" id="2660529at2"/>
<name>A0A221M8D1_9BACI</name>
<feature type="transmembrane region" description="Helical" evidence="1">
    <location>
        <begin position="74"/>
        <end position="97"/>
    </location>
</feature>
<protein>
    <submittedName>
        <fullName evidence="2">Uncharacterized protein</fullName>
    </submittedName>
</protein>
<keyword evidence="1" id="KW-1133">Transmembrane helix</keyword>
<evidence type="ECO:0000256" key="1">
    <source>
        <dbReference type="SAM" id="Phobius"/>
    </source>
</evidence>
<feature type="transmembrane region" description="Helical" evidence="1">
    <location>
        <begin position="41"/>
        <end position="62"/>
    </location>
</feature>
<keyword evidence="1" id="KW-0812">Transmembrane</keyword>
<evidence type="ECO:0000313" key="2">
    <source>
        <dbReference type="EMBL" id="ASN03885.1"/>
    </source>
</evidence>
<keyword evidence="3" id="KW-1185">Reference proteome</keyword>
<gene>
    <name evidence="2" type="ORF">CFK40_02145</name>
</gene>
<dbReference type="EMBL" id="CP022437">
    <property type="protein sequence ID" value="ASN03885.1"/>
    <property type="molecule type" value="Genomic_DNA"/>
</dbReference>
<evidence type="ECO:0000313" key="3">
    <source>
        <dbReference type="Proteomes" id="UP000204391"/>
    </source>
</evidence>
<accession>A0A221M8D1</accession>
<feature type="transmembrane region" description="Helical" evidence="1">
    <location>
        <begin position="12"/>
        <end position="29"/>
    </location>
</feature>
<dbReference type="AlphaFoldDB" id="A0A221M8D1"/>